<dbReference type="HOGENOM" id="CLU_2402996_0_0_1"/>
<keyword evidence="4" id="KW-1185">Reference proteome</keyword>
<sequence length="93" mass="10477">MPRVHNNKNNYTVSAPRHQKKVTQHATSAKIHSHDWLEILEFAPPNVSGSISSGANFGGLSSYRAYSGFKRGPASGWWDWSPRISRFLDRIPI</sequence>
<dbReference type="PaxDb" id="3880-AES95621"/>
<evidence type="ECO:0000256" key="1">
    <source>
        <dbReference type="SAM" id="MobiDB-lite"/>
    </source>
</evidence>
<reference evidence="2 4" key="2">
    <citation type="journal article" date="2014" name="BMC Genomics">
        <title>An improved genome release (version Mt4.0) for the model legume Medicago truncatula.</title>
        <authorList>
            <person name="Tang H."/>
            <person name="Krishnakumar V."/>
            <person name="Bidwell S."/>
            <person name="Rosen B."/>
            <person name="Chan A."/>
            <person name="Zhou S."/>
            <person name="Gentzbittel L."/>
            <person name="Childs K.L."/>
            <person name="Yandell M."/>
            <person name="Gundlach H."/>
            <person name="Mayer K.F."/>
            <person name="Schwartz D.C."/>
            <person name="Town C.D."/>
        </authorList>
    </citation>
    <scope>GENOME REANNOTATION</scope>
    <source>
        <strain evidence="3 4">cv. Jemalong A17</strain>
    </source>
</reference>
<evidence type="ECO:0000313" key="2">
    <source>
        <dbReference type="EMBL" id="AES95621.1"/>
    </source>
</evidence>
<reference evidence="2 4" key="1">
    <citation type="journal article" date="2011" name="Nature">
        <title>The Medicago genome provides insight into the evolution of rhizobial symbioses.</title>
        <authorList>
            <person name="Young N.D."/>
            <person name="Debelle F."/>
            <person name="Oldroyd G.E."/>
            <person name="Geurts R."/>
            <person name="Cannon S.B."/>
            <person name="Udvardi M.K."/>
            <person name="Benedito V.A."/>
            <person name="Mayer K.F."/>
            <person name="Gouzy J."/>
            <person name="Schoof H."/>
            <person name="Van de Peer Y."/>
            <person name="Proost S."/>
            <person name="Cook D.R."/>
            <person name="Meyers B.C."/>
            <person name="Spannagl M."/>
            <person name="Cheung F."/>
            <person name="De Mita S."/>
            <person name="Krishnakumar V."/>
            <person name="Gundlach H."/>
            <person name="Zhou S."/>
            <person name="Mudge J."/>
            <person name="Bharti A.K."/>
            <person name="Murray J.D."/>
            <person name="Naoumkina M.A."/>
            <person name="Rosen B."/>
            <person name="Silverstein K.A."/>
            <person name="Tang H."/>
            <person name="Rombauts S."/>
            <person name="Zhao P.X."/>
            <person name="Zhou P."/>
            <person name="Barbe V."/>
            <person name="Bardou P."/>
            <person name="Bechner M."/>
            <person name="Bellec A."/>
            <person name="Berger A."/>
            <person name="Berges H."/>
            <person name="Bidwell S."/>
            <person name="Bisseling T."/>
            <person name="Choisne N."/>
            <person name="Couloux A."/>
            <person name="Denny R."/>
            <person name="Deshpande S."/>
            <person name="Dai X."/>
            <person name="Doyle J.J."/>
            <person name="Dudez A.M."/>
            <person name="Farmer A.D."/>
            <person name="Fouteau S."/>
            <person name="Franken C."/>
            <person name="Gibelin C."/>
            <person name="Gish J."/>
            <person name="Goldstein S."/>
            <person name="Gonzalez A.J."/>
            <person name="Green P.J."/>
            <person name="Hallab A."/>
            <person name="Hartog M."/>
            <person name="Hua A."/>
            <person name="Humphray S.J."/>
            <person name="Jeong D.H."/>
            <person name="Jing Y."/>
            <person name="Jocker A."/>
            <person name="Kenton S.M."/>
            <person name="Kim D.J."/>
            <person name="Klee K."/>
            <person name="Lai H."/>
            <person name="Lang C."/>
            <person name="Lin S."/>
            <person name="Macmil S.L."/>
            <person name="Magdelenat G."/>
            <person name="Matthews L."/>
            <person name="McCorrison J."/>
            <person name="Monaghan E.L."/>
            <person name="Mun J.H."/>
            <person name="Najar F.Z."/>
            <person name="Nicholson C."/>
            <person name="Noirot C."/>
            <person name="O'Bleness M."/>
            <person name="Paule C.R."/>
            <person name="Poulain J."/>
            <person name="Prion F."/>
            <person name="Qin B."/>
            <person name="Qu C."/>
            <person name="Retzel E.F."/>
            <person name="Riddle C."/>
            <person name="Sallet E."/>
            <person name="Samain S."/>
            <person name="Samson N."/>
            <person name="Sanders I."/>
            <person name="Saurat O."/>
            <person name="Scarpelli C."/>
            <person name="Schiex T."/>
            <person name="Segurens B."/>
            <person name="Severin A.J."/>
            <person name="Sherrier D.J."/>
            <person name="Shi R."/>
            <person name="Sims S."/>
            <person name="Singer S.R."/>
            <person name="Sinharoy S."/>
            <person name="Sterck L."/>
            <person name="Viollet A."/>
            <person name="Wang B.B."/>
            <person name="Wang K."/>
            <person name="Wang M."/>
            <person name="Wang X."/>
            <person name="Warfsmann J."/>
            <person name="Weissenbach J."/>
            <person name="White D.D."/>
            <person name="White J.D."/>
            <person name="Wiley G.B."/>
            <person name="Wincker P."/>
            <person name="Xing Y."/>
            <person name="Yang L."/>
            <person name="Yao Z."/>
            <person name="Ying F."/>
            <person name="Zhai J."/>
            <person name="Zhou L."/>
            <person name="Zuber A."/>
            <person name="Denarie J."/>
            <person name="Dixon R.A."/>
            <person name="May G.D."/>
            <person name="Schwartz D.C."/>
            <person name="Rogers J."/>
            <person name="Quetier F."/>
            <person name="Town C.D."/>
            <person name="Roe B.A."/>
        </authorList>
    </citation>
    <scope>NUCLEOTIDE SEQUENCE [LARGE SCALE GENOMIC DNA]</scope>
    <source>
        <strain evidence="2">A17</strain>
        <strain evidence="3 4">cv. Jemalong A17</strain>
    </source>
</reference>
<protein>
    <submittedName>
        <fullName evidence="2 3">Uncharacterized protein</fullName>
    </submittedName>
</protein>
<accession>G7K881</accession>
<evidence type="ECO:0000313" key="4">
    <source>
        <dbReference type="Proteomes" id="UP000002051"/>
    </source>
</evidence>
<feature type="region of interest" description="Disordered" evidence="1">
    <location>
        <begin position="1"/>
        <end position="21"/>
    </location>
</feature>
<dbReference type="Proteomes" id="UP000002051">
    <property type="component" value="Chromosome 5"/>
</dbReference>
<evidence type="ECO:0000313" key="3">
    <source>
        <dbReference type="EnsemblPlants" id="AES95621"/>
    </source>
</evidence>
<proteinExistence type="predicted"/>
<dbReference type="AlphaFoldDB" id="G7K881"/>
<gene>
    <name evidence="2" type="ordered locus">MTR_5g027520</name>
</gene>
<name>G7K881_MEDTR</name>
<dbReference type="EMBL" id="CM001221">
    <property type="protein sequence ID" value="AES95621.1"/>
    <property type="molecule type" value="Genomic_DNA"/>
</dbReference>
<dbReference type="EnsemblPlants" id="AES95621">
    <property type="protein sequence ID" value="AES95621"/>
    <property type="gene ID" value="MTR_5g027520"/>
</dbReference>
<organism evidence="2 4">
    <name type="scientific">Medicago truncatula</name>
    <name type="common">Barrel medic</name>
    <name type="synonym">Medicago tribuloides</name>
    <dbReference type="NCBI Taxonomy" id="3880"/>
    <lineage>
        <taxon>Eukaryota</taxon>
        <taxon>Viridiplantae</taxon>
        <taxon>Streptophyta</taxon>
        <taxon>Embryophyta</taxon>
        <taxon>Tracheophyta</taxon>
        <taxon>Spermatophyta</taxon>
        <taxon>Magnoliopsida</taxon>
        <taxon>eudicotyledons</taxon>
        <taxon>Gunneridae</taxon>
        <taxon>Pentapetalae</taxon>
        <taxon>rosids</taxon>
        <taxon>fabids</taxon>
        <taxon>Fabales</taxon>
        <taxon>Fabaceae</taxon>
        <taxon>Papilionoideae</taxon>
        <taxon>50 kb inversion clade</taxon>
        <taxon>NPAAA clade</taxon>
        <taxon>Hologalegina</taxon>
        <taxon>IRL clade</taxon>
        <taxon>Trifolieae</taxon>
        <taxon>Medicago</taxon>
    </lineage>
</organism>
<reference evidence="3" key="3">
    <citation type="submission" date="2015-04" db="UniProtKB">
        <authorList>
            <consortium name="EnsemblPlants"/>
        </authorList>
    </citation>
    <scope>IDENTIFICATION</scope>
    <source>
        <strain evidence="3">cv. Jemalong A17</strain>
    </source>
</reference>